<dbReference type="KEGG" id="erz:ER308_02060"/>
<dbReference type="EMBL" id="CP036402">
    <property type="protein sequence ID" value="QBI18467.1"/>
    <property type="molecule type" value="Genomic_DNA"/>
</dbReference>
<organism evidence="2 3">
    <name type="scientific">Egibacter rhizosphaerae</name>
    <dbReference type="NCBI Taxonomy" id="1670831"/>
    <lineage>
        <taxon>Bacteria</taxon>
        <taxon>Bacillati</taxon>
        <taxon>Actinomycetota</taxon>
        <taxon>Nitriliruptoria</taxon>
        <taxon>Egibacterales</taxon>
        <taxon>Egibacteraceae</taxon>
        <taxon>Egibacter</taxon>
    </lineage>
</organism>
<keyword evidence="3" id="KW-1185">Reference proteome</keyword>
<dbReference type="Proteomes" id="UP000291469">
    <property type="component" value="Chromosome"/>
</dbReference>
<keyword evidence="1" id="KW-0472">Membrane</keyword>
<evidence type="ECO:0000256" key="1">
    <source>
        <dbReference type="SAM" id="Phobius"/>
    </source>
</evidence>
<feature type="transmembrane region" description="Helical" evidence="1">
    <location>
        <begin position="44"/>
        <end position="65"/>
    </location>
</feature>
<accession>A0A411YBC9</accession>
<evidence type="ECO:0000313" key="3">
    <source>
        <dbReference type="Proteomes" id="UP000291469"/>
    </source>
</evidence>
<reference evidence="2 3" key="1">
    <citation type="submission" date="2019-01" db="EMBL/GenBank/DDBJ databases">
        <title>Egibacter rhizosphaerae EGI 80759T.</title>
        <authorList>
            <person name="Chen D.-D."/>
            <person name="Tian Y."/>
            <person name="Jiao J.-Y."/>
            <person name="Zhang X.-T."/>
            <person name="Zhang Y.-G."/>
            <person name="Zhang Y."/>
            <person name="Xiao M."/>
            <person name="Shu W.-S."/>
            <person name="Li W.-J."/>
        </authorList>
    </citation>
    <scope>NUCLEOTIDE SEQUENCE [LARGE SCALE GENOMIC DNA]</scope>
    <source>
        <strain evidence="2 3">EGI 80759</strain>
    </source>
</reference>
<sequence>MHFIQDELVKVVAEERQQGLRAAAARRRAAPVSRPAPRVALARAMALGAAFATVILVVLVTVPAAQ</sequence>
<protein>
    <submittedName>
        <fullName evidence="2">Uncharacterized protein</fullName>
    </submittedName>
</protein>
<evidence type="ECO:0000313" key="2">
    <source>
        <dbReference type="EMBL" id="QBI18467.1"/>
    </source>
</evidence>
<proteinExistence type="predicted"/>
<gene>
    <name evidence="2" type="ORF">ER308_02060</name>
</gene>
<name>A0A411YBC9_9ACTN</name>
<dbReference type="RefSeq" id="WP_131153465.1">
    <property type="nucleotide sequence ID" value="NZ_CP036402.1"/>
</dbReference>
<keyword evidence="1" id="KW-0812">Transmembrane</keyword>
<keyword evidence="1" id="KW-1133">Transmembrane helix</keyword>
<dbReference type="AlphaFoldDB" id="A0A411YBC9"/>